<dbReference type="Gene3D" id="3.40.140.10">
    <property type="entry name" value="Cytidine Deaminase, domain 2"/>
    <property type="match status" value="1"/>
</dbReference>
<dbReference type="PANTHER" id="PTHR11079:SF156">
    <property type="entry name" value="INACTIVE TRNA-SPECIFIC ADENOSINE DEAMINASE-LIKE PROTEIN 3-RELATED"/>
    <property type="match status" value="1"/>
</dbReference>
<feature type="compositionally biased region" description="Low complexity" evidence="3">
    <location>
        <begin position="307"/>
        <end position="317"/>
    </location>
</feature>
<feature type="region of interest" description="Disordered" evidence="3">
    <location>
        <begin position="1"/>
        <end position="317"/>
    </location>
</feature>
<dbReference type="GO" id="GO:0008033">
    <property type="term" value="P:tRNA processing"/>
    <property type="evidence" value="ECO:0007669"/>
    <property type="project" value="UniProtKB-KW"/>
</dbReference>
<feature type="compositionally biased region" description="Acidic residues" evidence="3">
    <location>
        <begin position="1351"/>
        <end position="1374"/>
    </location>
</feature>
<keyword evidence="6" id="KW-1185">Reference proteome</keyword>
<feature type="compositionally biased region" description="Low complexity" evidence="3">
    <location>
        <begin position="1313"/>
        <end position="1332"/>
    </location>
</feature>
<keyword evidence="1" id="KW-0819">tRNA processing</keyword>
<feature type="compositionally biased region" description="Basic and acidic residues" evidence="3">
    <location>
        <begin position="392"/>
        <end position="403"/>
    </location>
</feature>
<name>A0AAV9U030_9PEZI</name>
<feature type="region of interest" description="Disordered" evidence="3">
    <location>
        <begin position="368"/>
        <end position="403"/>
    </location>
</feature>
<accession>A0AAV9U030</accession>
<dbReference type="SUPFAM" id="SSF53927">
    <property type="entry name" value="Cytidine deaminase-like"/>
    <property type="match status" value="1"/>
</dbReference>
<evidence type="ECO:0000313" key="5">
    <source>
        <dbReference type="EMBL" id="KAK6330516.1"/>
    </source>
</evidence>
<feature type="region of interest" description="Disordered" evidence="3">
    <location>
        <begin position="1076"/>
        <end position="1125"/>
    </location>
</feature>
<feature type="compositionally biased region" description="Basic and acidic residues" evidence="3">
    <location>
        <begin position="1249"/>
        <end position="1259"/>
    </location>
</feature>
<evidence type="ECO:0000256" key="2">
    <source>
        <dbReference type="ARBA" id="ARBA00038160"/>
    </source>
</evidence>
<comment type="caution">
    <text evidence="5">The sequence shown here is derived from an EMBL/GenBank/DDBJ whole genome shotgun (WGS) entry which is preliminary data.</text>
</comment>
<feature type="region of interest" description="Disordered" evidence="3">
    <location>
        <begin position="1021"/>
        <end position="1047"/>
    </location>
</feature>
<evidence type="ECO:0000259" key="4">
    <source>
        <dbReference type="PROSITE" id="PS51747"/>
    </source>
</evidence>
<dbReference type="PANTHER" id="PTHR11079">
    <property type="entry name" value="CYTOSINE DEAMINASE FAMILY MEMBER"/>
    <property type="match status" value="1"/>
</dbReference>
<feature type="compositionally biased region" description="Low complexity" evidence="3">
    <location>
        <begin position="80"/>
        <end position="151"/>
    </location>
</feature>
<dbReference type="GO" id="GO:0005634">
    <property type="term" value="C:nucleus"/>
    <property type="evidence" value="ECO:0007669"/>
    <property type="project" value="TreeGrafter"/>
</dbReference>
<dbReference type="PROSITE" id="PS51747">
    <property type="entry name" value="CYT_DCMP_DEAMINASES_2"/>
    <property type="match status" value="1"/>
</dbReference>
<evidence type="ECO:0000256" key="3">
    <source>
        <dbReference type="SAM" id="MobiDB-lite"/>
    </source>
</evidence>
<dbReference type="Pfam" id="PF00383">
    <property type="entry name" value="dCMP_cyt_deam_1"/>
    <property type="match status" value="1"/>
</dbReference>
<proteinExistence type="inferred from homology"/>
<feature type="compositionally biased region" description="Polar residues" evidence="3">
    <location>
        <begin position="44"/>
        <end position="67"/>
    </location>
</feature>
<dbReference type="CDD" id="cd01285">
    <property type="entry name" value="nucleoside_deaminase"/>
    <property type="match status" value="1"/>
</dbReference>
<feature type="compositionally biased region" description="Low complexity" evidence="3">
    <location>
        <begin position="202"/>
        <end position="220"/>
    </location>
</feature>
<feature type="compositionally biased region" description="Basic residues" evidence="3">
    <location>
        <begin position="278"/>
        <end position="290"/>
    </location>
</feature>
<feature type="region of interest" description="Disordered" evidence="3">
    <location>
        <begin position="496"/>
        <end position="530"/>
    </location>
</feature>
<evidence type="ECO:0000256" key="1">
    <source>
        <dbReference type="ARBA" id="ARBA00022694"/>
    </source>
</evidence>
<feature type="compositionally biased region" description="Acidic residues" evidence="3">
    <location>
        <begin position="295"/>
        <end position="306"/>
    </location>
</feature>
<dbReference type="GO" id="GO:0005737">
    <property type="term" value="C:cytoplasm"/>
    <property type="evidence" value="ECO:0007669"/>
    <property type="project" value="TreeGrafter"/>
</dbReference>
<feature type="compositionally biased region" description="Acidic residues" evidence="3">
    <location>
        <begin position="368"/>
        <end position="391"/>
    </location>
</feature>
<dbReference type="InterPro" id="IPR016193">
    <property type="entry name" value="Cytidine_deaminase-like"/>
</dbReference>
<feature type="compositionally biased region" description="Low complexity" evidence="3">
    <location>
        <begin position="1276"/>
        <end position="1288"/>
    </location>
</feature>
<feature type="compositionally biased region" description="Basic residues" evidence="3">
    <location>
        <begin position="1260"/>
        <end position="1275"/>
    </location>
</feature>
<feature type="domain" description="CMP/dCMP-type deaminase" evidence="4">
    <location>
        <begin position="650"/>
        <end position="813"/>
    </location>
</feature>
<organism evidence="5 6">
    <name type="scientific">Orbilia brochopaga</name>
    <dbReference type="NCBI Taxonomy" id="3140254"/>
    <lineage>
        <taxon>Eukaryota</taxon>
        <taxon>Fungi</taxon>
        <taxon>Dikarya</taxon>
        <taxon>Ascomycota</taxon>
        <taxon>Pezizomycotina</taxon>
        <taxon>Orbiliomycetes</taxon>
        <taxon>Orbiliales</taxon>
        <taxon>Orbiliaceae</taxon>
        <taxon>Orbilia</taxon>
    </lineage>
</organism>
<protein>
    <submittedName>
        <fullName evidence="5">tRNA-specific adenosine deaminase subunit tad3</fullName>
    </submittedName>
</protein>
<feature type="compositionally biased region" description="Basic and acidic residues" evidence="3">
    <location>
        <begin position="1152"/>
        <end position="1161"/>
    </location>
</feature>
<evidence type="ECO:0000313" key="6">
    <source>
        <dbReference type="Proteomes" id="UP001375240"/>
    </source>
</evidence>
<dbReference type="EMBL" id="JAVHNQ010000017">
    <property type="protein sequence ID" value="KAK6330516.1"/>
    <property type="molecule type" value="Genomic_DNA"/>
</dbReference>
<feature type="compositionally biased region" description="Polar residues" evidence="3">
    <location>
        <begin position="1101"/>
        <end position="1119"/>
    </location>
</feature>
<dbReference type="InterPro" id="IPR002125">
    <property type="entry name" value="CMP_dCMP_dom"/>
</dbReference>
<gene>
    <name evidence="5" type="primary">TAD3</name>
    <name evidence="5" type="ORF">TWF696_003405</name>
</gene>
<feature type="region of interest" description="Disordered" evidence="3">
    <location>
        <begin position="1152"/>
        <end position="1380"/>
    </location>
</feature>
<dbReference type="Proteomes" id="UP001375240">
    <property type="component" value="Unassembled WGS sequence"/>
</dbReference>
<reference evidence="5 6" key="1">
    <citation type="submission" date="2019-10" db="EMBL/GenBank/DDBJ databases">
        <authorList>
            <person name="Palmer J.M."/>
        </authorList>
    </citation>
    <scope>NUCLEOTIDE SEQUENCE [LARGE SCALE GENOMIC DNA]</scope>
    <source>
        <strain evidence="5 6">TWF696</strain>
    </source>
</reference>
<dbReference type="GO" id="GO:0052717">
    <property type="term" value="F:tRNA-specific adenosine-34 deaminase activity"/>
    <property type="evidence" value="ECO:0007669"/>
    <property type="project" value="TreeGrafter"/>
</dbReference>
<sequence>MAAPNSLGNPAQAEVAQNNSNDSHDGFQTVSYRSRGPSYDQNRRNSYQGGHNSYNNNDYNSGRPHSTNRYNDNNYRDRSSSNGRQNNGYNNRGNWNNNGNGGRWNNNNNGRWNNSRGGRRGQGFNRSSSGGSPYPSGNSSSGGSRANSRGPLDARQTEYHYTNPGGQYHGTGNASPGGSQGSPGIRHNPPAIPHTTPQVERSSPITQQTPQLPSPTTTPSAADGQHTAVTNKPAEGVPAVTPTSEQPVVHARPQLPPIDTSVSQNKSPESGEADGTTKKKRRRNRKRKNAKSKEVDDDANGEDADNEGASGSEEVSASPVAIKFGADLVTASIVVPQTTITMIPVPGQPAAEPKDEVGVAVEGEPLVEGELTIEGEPTVEGEPTIDQEDGDEPKANDAGDKEPNRLLEENRRKDSRFKVLPTRRELTAAIEQMEVYTVVVHSRAANEVVNLIKKITDNLKEGVPDCQHLRRLVKPENLPPSLTGLPESMFVDYSTENQSPTTKVNPDGTVENVSRSRGASRAQRRRRNASYRKGEKPLYVMLCPVVAMTIRELYEALSTHPLFAGVDLDCEIPFDAQDIPQIIKHTVPQWAPCNLKQSNHWTEKYWPTIYRRTNPYGPHPFLKNKWEDRLHAPYPIEQMDHIPYDGNQLTMGEYYMRLARKVAEEGESKGAGLRIGCVVVELKGSGPQYGRVVCVAHDARVQSENPLTHACYRAISLVGRKRVEVTARHKPKINIHAVNGPNSTLEEEFYAKVPGDPDGYLMNDLVVFMTHEPCVMCSMAMVHSRIGCFVFGEPMVSGGLHADLAPPDGHRLPVRGVTEEDVAAYRERHNITEADLRQRPTADEGLFGGGENGDPNAEFQAKVKLPPVRGKGKNSEANLAKKEQFLKETAARLKKESGPVDPALKTDEAVIDYIKDKAMSKMIRTRDVAHFKDFRATLIAERERQLAEAETQAKIAARQETQRKEHKIDKATQTAKIFDSIKDGEDQLGAVSNVNMGSSSSNQGGEQTSIYRQHEYFRAFSKSPKPEGRGHEDDQDGESSVHRPEDNDKFAQTCSVYDPCAKNVLEKGAVPVNMGLKVPEDEDQEDSNMSTLIKSERKGDSSMTKFDSSRDNSPASPDSATFGGLGRIDILGVNEDRDLDTKTVTAAVVVKQEEGDTKQDMVGEIQSTTAAERGRSRVPAPFKPGTGEYVPTNIGHGSPPRPSETSPENDCTTSGGETGGGTGAEEESDLDAGAAFDLTTMEAPDTGDGDGKSPVDGDKTKKKKKKRRARGKKKAQAAAAAEDNTASAKTEEFQIVDASEAKNDSVSVMAEASNNSTTHGSSTTAPSAPSSHEQNTGTTAAVGSRPGTPDTGEDANEADDNEEAAEEEGPPEPDELVHPTRPYRVLAEKISTGGFPKYDHGPGDGYGLFWREKLNWKFLCFRYSKPDYEADWDAQLEWQGRKNDRISA</sequence>
<feature type="compositionally biased region" description="Polar residues" evidence="3">
    <location>
        <begin position="15"/>
        <end position="32"/>
    </location>
</feature>
<comment type="similarity">
    <text evidence="2">Belongs to the cytidine and deoxycytidylate deaminase family. ADAT3 subfamily.</text>
</comment>